<dbReference type="Pfam" id="PF00232">
    <property type="entry name" value="Glyco_hydro_1"/>
    <property type="match status" value="1"/>
</dbReference>
<name>A0A558BD48_9PSEU</name>
<dbReference type="PANTHER" id="PTHR10353:SF36">
    <property type="entry name" value="LP05116P"/>
    <property type="match status" value="1"/>
</dbReference>
<keyword evidence="7 12" id="KW-0326">Glycosidase</keyword>
<dbReference type="OrthoDB" id="9765195at2"/>
<keyword evidence="5" id="KW-0136">Cellulose degradation</keyword>
<dbReference type="EMBL" id="VJWX01000341">
    <property type="protein sequence ID" value="TVT34430.1"/>
    <property type="molecule type" value="Genomic_DNA"/>
</dbReference>
<dbReference type="PRINTS" id="PR00131">
    <property type="entry name" value="GLHYDRLASE1"/>
</dbReference>
<evidence type="ECO:0000256" key="6">
    <source>
        <dbReference type="ARBA" id="ARBA00023277"/>
    </source>
</evidence>
<evidence type="ECO:0000256" key="3">
    <source>
        <dbReference type="ARBA" id="ARBA00012744"/>
    </source>
</evidence>
<comment type="catalytic activity">
    <reaction evidence="1 12">
        <text>Hydrolysis of terminal, non-reducing beta-D-glucosyl residues with release of beta-D-glucose.</text>
        <dbReference type="EC" id="3.2.1.21"/>
    </reaction>
</comment>
<dbReference type="AlphaFoldDB" id="A0A558BD48"/>
<feature type="binding site" evidence="10">
    <location>
        <position position="130"/>
    </location>
    <ligand>
        <name>substrate</name>
    </ligand>
</feature>
<feature type="active site" description="Nucleophile" evidence="9 11">
    <location>
        <position position="374"/>
    </location>
</feature>
<reference evidence="13 14" key="2">
    <citation type="submission" date="2019-08" db="EMBL/GenBank/DDBJ databases">
        <title>Amycolatopsis acidicola sp. nov., isolated from peat swamp forest soil.</title>
        <authorList>
            <person name="Srisuk N."/>
        </authorList>
    </citation>
    <scope>NUCLEOTIDE SEQUENCE [LARGE SCALE GENOMIC DNA]</scope>
    <source>
        <strain evidence="13 14">TBRC 6029</strain>
    </source>
</reference>
<evidence type="ECO:0000256" key="11">
    <source>
        <dbReference type="PROSITE-ProRule" id="PRU10055"/>
    </source>
</evidence>
<evidence type="ECO:0000256" key="12">
    <source>
        <dbReference type="RuleBase" id="RU361175"/>
    </source>
</evidence>
<evidence type="ECO:0000256" key="7">
    <source>
        <dbReference type="ARBA" id="ARBA00023295"/>
    </source>
</evidence>
<dbReference type="GO" id="GO:0005829">
    <property type="term" value="C:cytosol"/>
    <property type="evidence" value="ECO:0007669"/>
    <property type="project" value="TreeGrafter"/>
</dbReference>
<dbReference type="InterPro" id="IPR017736">
    <property type="entry name" value="Glyco_hydro_1_beta-glucosidase"/>
</dbReference>
<dbReference type="NCBIfam" id="TIGR03356">
    <property type="entry name" value="BGL"/>
    <property type="match status" value="1"/>
</dbReference>
<dbReference type="PROSITE" id="PS00572">
    <property type="entry name" value="GLYCOSYL_HYDROL_F1_1"/>
    <property type="match status" value="1"/>
</dbReference>
<dbReference type="PANTHER" id="PTHR10353">
    <property type="entry name" value="GLYCOSYL HYDROLASE"/>
    <property type="match status" value="1"/>
</dbReference>
<dbReference type="Gene3D" id="3.20.20.80">
    <property type="entry name" value="Glycosidases"/>
    <property type="match status" value="1"/>
</dbReference>
<dbReference type="EC" id="3.2.1.21" evidence="3 12"/>
<evidence type="ECO:0000256" key="2">
    <source>
        <dbReference type="ARBA" id="ARBA00010838"/>
    </source>
</evidence>
<sequence>MSVLGDEVAAEAKLAFPTGFLWGASTAAFQIEGATAADGRTDSIWDAFCRVPGAVAGGDTGEPAADHYHRFAEDVASLAELGFGAYRFSLSWPRVRPDGGPVNPRGLDFYDRLVDELLGAGVMPWATLYHWDLPQALEEKGGWANRDTVHHFAGFAEAAVERLGDRVPFWSTLNEPWCSAFLGYASGVHAPGRREPAAAAAAVHHLLLAHGLGMAEIRRYAPSAKAGITLNLYPVRPSDPASAADADAARRIDGLQNRLFLDPVLLGRYPDDLLADLAPFGFDGHVREGDLDLISAPIDALGINYYRGYEVTAAPSSAAEPAGPEWIGAEDVWFEPDPAAKLTASGWQVQPGQLADALVRVHREYPAVPLYVTENGAAYPDVADAAGEIADDDRIAFVDGHLRAAHAALAQGVDLRGYFYWSLLDNFEWAEGYSKRFGLVHVDYATQRRTRKRSAHWLSRVATTNTLPPLPGA</sequence>
<dbReference type="InterPro" id="IPR001360">
    <property type="entry name" value="Glyco_hydro_1"/>
</dbReference>
<keyword evidence="4 12" id="KW-0378">Hydrolase</keyword>
<accession>A0A558BD48</accession>
<keyword evidence="8" id="KW-0624">Polysaccharide degradation</keyword>
<reference evidence="13 14" key="1">
    <citation type="submission" date="2019-07" db="EMBL/GenBank/DDBJ databases">
        <authorList>
            <person name="Duangmal K."/>
            <person name="Teo W.F.A."/>
        </authorList>
    </citation>
    <scope>NUCLEOTIDE SEQUENCE [LARGE SCALE GENOMIC DNA]</scope>
    <source>
        <strain evidence="13 14">TBRC 6029</strain>
    </source>
</reference>
<comment type="caution">
    <text evidence="13">The sequence shown here is derived from an EMBL/GenBank/DDBJ whole genome shotgun (WGS) entry which is preliminary data.</text>
</comment>
<evidence type="ECO:0000256" key="10">
    <source>
        <dbReference type="PIRSR" id="PIRSR617736-2"/>
    </source>
</evidence>
<feature type="binding site" evidence="10">
    <location>
        <begin position="428"/>
        <end position="429"/>
    </location>
    <ligand>
        <name>substrate</name>
    </ligand>
</feature>
<feature type="binding site" evidence="10">
    <location>
        <position position="174"/>
    </location>
    <ligand>
        <name>substrate</name>
    </ligand>
</feature>
<evidence type="ECO:0000256" key="1">
    <source>
        <dbReference type="ARBA" id="ARBA00000448"/>
    </source>
</evidence>
<evidence type="ECO:0000256" key="4">
    <source>
        <dbReference type="ARBA" id="ARBA00022801"/>
    </source>
</evidence>
<dbReference type="PROSITE" id="PS00653">
    <property type="entry name" value="GLYCOSYL_HYDROL_F1_2"/>
    <property type="match status" value="1"/>
</dbReference>
<keyword evidence="6" id="KW-0119">Carbohydrate metabolism</keyword>
<organism evidence="13 14">
    <name type="scientific">Amycolatopsis rhizosphaerae</name>
    <dbReference type="NCBI Taxonomy" id="2053003"/>
    <lineage>
        <taxon>Bacteria</taxon>
        <taxon>Bacillati</taxon>
        <taxon>Actinomycetota</taxon>
        <taxon>Actinomycetes</taxon>
        <taxon>Pseudonocardiales</taxon>
        <taxon>Pseudonocardiaceae</taxon>
        <taxon>Amycolatopsis</taxon>
    </lineage>
</organism>
<evidence type="ECO:0000313" key="14">
    <source>
        <dbReference type="Proteomes" id="UP000320011"/>
    </source>
</evidence>
<evidence type="ECO:0000256" key="5">
    <source>
        <dbReference type="ARBA" id="ARBA00023001"/>
    </source>
</evidence>
<proteinExistence type="inferred from homology"/>
<feature type="active site" description="Proton donor" evidence="9">
    <location>
        <position position="175"/>
    </location>
</feature>
<evidence type="ECO:0000256" key="9">
    <source>
        <dbReference type="PIRSR" id="PIRSR617736-1"/>
    </source>
</evidence>
<evidence type="ECO:0000256" key="8">
    <source>
        <dbReference type="ARBA" id="ARBA00023326"/>
    </source>
</evidence>
<dbReference type="InterPro" id="IPR017853">
    <property type="entry name" value="GH"/>
</dbReference>
<dbReference type="SUPFAM" id="SSF51445">
    <property type="entry name" value="(Trans)glycosidases"/>
    <property type="match status" value="1"/>
</dbReference>
<protein>
    <recommendedName>
        <fullName evidence="3 12">Beta-glucosidase</fullName>
        <ecNumber evidence="3 12">3.2.1.21</ecNumber>
    </recommendedName>
</protein>
<keyword evidence="14" id="KW-1185">Reference proteome</keyword>
<dbReference type="InterPro" id="IPR033132">
    <property type="entry name" value="GH_1_N_CS"/>
</dbReference>
<gene>
    <name evidence="13" type="ORF">FNH05_26580</name>
</gene>
<dbReference type="FunFam" id="3.20.20.80:FF:000004">
    <property type="entry name" value="Beta-glucosidase 6-phospho-beta-glucosidase"/>
    <property type="match status" value="1"/>
</dbReference>
<dbReference type="GO" id="GO:0030245">
    <property type="term" value="P:cellulose catabolic process"/>
    <property type="evidence" value="ECO:0007669"/>
    <property type="project" value="UniProtKB-KW"/>
</dbReference>
<feature type="binding site" evidence="10">
    <location>
        <position position="421"/>
    </location>
    <ligand>
        <name>substrate</name>
    </ligand>
</feature>
<dbReference type="Proteomes" id="UP000320011">
    <property type="component" value="Unassembled WGS sequence"/>
</dbReference>
<dbReference type="InterPro" id="IPR018120">
    <property type="entry name" value="Glyco_hydro_1_AS"/>
</dbReference>
<feature type="binding site" evidence="10">
    <location>
        <position position="306"/>
    </location>
    <ligand>
        <name>substrate</name>
    </ligand>
</feature>
<evidence type="ECO:0000313" key="13">
    <source>
        <dbReference type="EMBL" id="TVT34430.1"/>
    </source>
</evidence>
<comment type="similarity">
    <text evidence="2 12">Belongs to the glycosyl hydrolase 1 family.</text>
</comment>
<dbReference type="GO" id="GO:0008422">
    <property type="term" value="F:beta-glucosidase activity"/>
    <property type="evidence" value="ECO:0007669"/>
    <property type="project" value="UniProtKB-EC"/>
</dbReference>
<feature type="binding site" evidence="10">
    <location>
        <position position="30"/>
    </location>
    <ligand>
        <name>substrate</name>
    </ligand>
</feature>